<keyword evidence="3" id="KW-1185">Reference proteome</keyword>
<dbReference type="STRING" id="1381753.V2XVX9"/>
<dbReference type="AlphaFoldDB" id="V2XVX9"/>
<reference evidence="2 3" key="1">
    <citation type="journal article" date="2014" name="BMC Genomics">
        <title>Genome and secretome analysis of the hemibiotrophic fungal pathogen, Moniliophthora roreri, which causes frosty pod rot disease of cacao: mechanisms of the biotrophic and necrotrophic phases.</title>
        <authorList>
            <person name="Meinhardt L.W."/>
            <person name="Costa G.G.L."/>
            <person name="Thomazella D.P.T."/>
            <person name="Teixeira P.J.P.L."/>
            <person name="Carazzolle M.F."/>
            <person name="Schuster S.C."/>
            <person name="Carlson J.E."/>
            <person name="Guiltinan M.J."/>
            <person name="Mieczkowski P."/>
            <person name="Farmer A."/>
            <person name="Ramaraj T."/>
            <person name="Crozier J."/>
            <person name="Davis R.E."/>
            <person name="Shao J."/>
            <person name="Melnick R.L."/>
            <person name="Pereira G.A.G."/>
            <person name="Bailey B.A."/>
        </authorList>
    </citation>
    <scope>NUCLEOTIDE SEQUENCE [LARGE SCALE GENOMIC DNA]</scope>
    <source>
        <strain evidence="2 3">MCA 2997</strain>
    </source>
</reference>
<dbReference type="HOGENOM" id="CLU_073893_0_0_1"/>
<sequence length="223" mass="25903">MMAPFKFKVPTTAQVQKEDAKARTQKRAEVNKRLNLERADEQMKVTHYTKDQRTCRHGGDPCPHSSKTFKRLTLMHTNGITDILVNFCFCSEHLDDFEQLLDLRLFPATVKRVETVFSFELLDEFHLHTLTNKKAVFDYYDALQHKTNLVLPQNAPNCYQLLIRVSHLHHHLAGKRRSGQSHGIDQYAPHRPENRTAVYCPACPEPNFNIDVQEIQNTPPEKR</sequence>
<accession>V2XVX9</accession>
<dbReference type="Pfam" id="PF18803">
    <property type="entry name" value="CxC2"/>
    <property type="match status" value="1"/>
</dbReference>
<evidence type="ECO:0000313" key="2">
    <source>
        <dbReference type="EMBL" id="ESK83544.1"/>
    </source>
</evidence>
<dbReference type="KEGG" id="mrr:Moror_11304"/>
<evidence type="ECO:0000259" key="1">
    <source>
        <dbReference type="Pfam" id="PF18803"/>
    </source>
</evidence>
<protein>
    <recommendedName>
        <fullName evidence="1">CxC2-like cysteine cluster KDZ transposase-associated domain-containing protein</fullName>
    </recommendedName>
</protein>
<gene>
    <name evidence="2" type="ORF">Moror_11304</name>
</gene>
<feature type="domain" description="CxC2-like cysteine cluster KDZ transposase-associated" evidence="1">
    <location>
        <begin position="57"/>
        <end position="148"/>
    </location>
</feature>
<dbReference type="InterPro" id="IPR041457">
    <property type="entry name" value="CxC2_KDZ-assoc"/>
</dbReference>
<dbReference type="OrthoDB" id="3149508at2759"/>
<dbReference type="Proteomes" id="UP000017559">
    <property type="component" value="Unassembled WGS sequence"/>
</dbReference>
<evidence type="ECO:0000313" key="3">
    <source>
        <dbReference type="Proteomes" id="UP000017559"/>
    </source>
</evidence>
<comment type="caution">
    <text evidence="2">The sequence shown here is derived from an EMBL/GenBank/DDBJ whole genome shotgun (WGS) entry which is preliminary data.</text>
</comment>
<proteinExistence type="predicted"/>
<organism evidence="2 3">
    <name type="scientific">Moniliophthora roreri (strain MCA 2997)</name>
    <name type="common">Cocoa frosty pod rot fungus</name>
    <name type="synonym">Crinipellis roreri</name>
    <dbReference type="NCBI Taxonomy" id="1381753"/>
    <lineage>
        <taxon>Eukaryota</taxon>
        <taxon>Fungi</taxon>
        <taxon>Dikarya</taxon>
        <taxon>Basidiomycota</taxon>
        <taxon>Agaricomycotina</taxon>
        <taxon>Agaricomycetes</taxon>
        <taxon>Agaricomycetidae</taxon>
        <taxon>Agaricales</taxon>
        <taxon>Marasmiineae</taxon>
        <taxon>Marasmiaceae</taxon>
        <taxon>Moniliophthora</taxon>
    </lineage>
</organism>
<name>V2XVX9_MONRO</name>
<dbReference type="EMBL" id="AWSO01001518">
    <property type="protein sequence ID" value="ESK83544.1"/>
    <property type="molecule type" value="Genomic_DNA"/>
</dbReference>